<keyword evidence="4 8" id="KW-0406">Ion transport</keyword>
<keyword evidence="5 8" id="KW-0472">Membrane</keyword>
<sequence>MSDLLSLVPSPLVDRRYAQALFDLVQELGYIDNVEKVLAAFLVVLDQEKDLKRFVQNPFFSAQKRVEVVYSVCENIGFSDEQAGRVIRNFLRVVAVNRRFSALPGIFRAFQHCVALSRGEAVVQIISARPLNADQKEELRAALKGVVGKKILLRISVDPSILGGLIIRSGSSQVDASLVARLSSLKIALEKEVS</sequence>
<dbReference type="GO" id="GO:0045259">
    <property type="term" value="C:proton-transporting ATP synthase complex"/>
    <property type="evidence" value="ECO:0007669"/>
    <property type="project" value="UniProtKB-KW"/>
</dbReference>
<accession>M1PEI3</accession>
<dbReference type="AlphaFoldDB" id="M1PEI3"/>
<dbReference type="GO" id="GO:0046933">
    <property type="term" value="F:proton-transporting ATP synthase activity, rotational mechanism"/>
    <property type="evidence" value="ECO:0007669"/>
    <property type="project" value="UniProtKB-UniRule"/>
</dbReference>
<name>M1PEI3_BARAA</name>
<evidence type="ECO:0000256" key="2">
    <source>
        <dbReference type="ARBA" id="ARBA00022448"/>
    </source>
</evidence>
<comment type="function">
    <text evidence="8">F(1)F(0) ATP synthase produces ATP from ADP in the presence of a proton or sodium gradient. F-type ATPases consist of two structural domains, F(1) containing the extramembraneous catalytic core and F(0) containing the membrane proton channel, linked together by a central stalk and a peripheral stalk. During catalysis, ATP synthesis in the catalytic domain of F(1) is coupled via a rotary mechanism of the central stalk subunits to proton translocation.</text>
</comment>
<comment type="similarity">
    <text evidence="8">Belongs to the ATPase delta chain family.</text>
</comment>
<comment type="subunit">
    <text evidence="8">F-type ATPases have 2 components, F(1) - the catalytic core - and F(0) - the membrane proton channel. F(1) has five subunits: alpha(3), beta(3), gamma(1), delta(1), epsilon(1). F(0) has three main subunits: a(1), b(2) and c(10-14). The alpha and beta chains form an alternating ring which encloses part of the gamma chain. F(1) is attached to F(0) by a central stalk formed by the gamma and epsilon chains, while a peripheral stalk is formed by the delta and b chains.</text>
</comment>
<dbReference type="PANTHER" id="PTHR11910">
    <property type="entry name" value="ATP SYNTHASE DELTA CHAIN"/>
    <property type="match status" value="1"/>
</dbReference>
<proteinExistence type="inferred from homology"/>
<keyword evidence="8" id="KW-0997">Cell inner membrane</keyword>
<comment type="subcellular location">
    <subcellularLocation>
        <location evidence="8">Cell inner membrane</location>
        <topology evidence="8">Peripheral membrane protein</topology>
    </subcellularLocation>
    <subcellularLocation>
        <location evidence="1">Membrane</location>
    </subcellularLocation>
</comment>
<evidence type="ECO:0000256" key="8">
    <source>
        <dbReference type="HAMAP-Rule" id="MF_01416"/>
    </source>
</evidence>
<dbReference type="RefSeq" id="WP_015398549.1">
    <property type="nucleotide sequence ID" value="NC_020300.1"/>
</dbReference>
<dbReference type="EMBL" id="CP003123">
    <property type="protein sequence ID" value="AGF75046.1"/>
    <property type="molecule type" value="Genomic_DNA"/>
</dbReference>
<evidence type="ECO:0000256" key="5">
    <source>
        <dbReference type="ARBA" id="ARBA00023136"/>
    </source>
</evidence>
<evidence type="ECO:0000313" key="10">
    <source>
        <dbReference type="Proteomes" id="UP000011729"/>
    </source>
</evidence>
<evidence type="ECO:0000256" key="7">
    <source>
        <dbReference type="ARBA" id="ARBA00023310"/>
    </source>
</evidence>
<dbReference type="PROSITE" id="PS00389">
    <property type="entry name" value="ATPASE_DELTA"/>
    <property type="match status" value="1"/>
</dbReference>
<keyword evidence="3 8" id="KW-0375">Hydrogen ion transport</keyword>
<keyword evidence="7 8" id="KW-0066">ATP synthesis</keyword>
<dbReference type="InterPro" id="IPR020781">
    <property type="entry name" value="ATPase_OSCP/d_CS"/>
</dbReference>
<dbReference type="InterPro" id="IPR026015">
    <property type="entry name" value="ATP_synth_OSCP/delta_N_sf"/>
</dbReference>
<dbReference type="SUPFAM" id="SSF47928">
    <property type="entry name" value="N-terminal domain of the delta subunit of the F1F0-ATP synthase"/>
    <property type="match status" value="1"/>
</dbReference>
<dbReference type="eggNOG" id="COG0712">
    <property type="taxonomic scope" value="Bacteria"/>
</dbReference>
<organism evidence="9 10">
    <name type="scientific">Bartonella australis (strain Aust/NH1)</name>
    <dbReference type="NCBI Taxonomy" id="1094489"/>
    <lineage>
        <taxon>Bacteria</taxon>
        <taxon>Pseudomonadati</taxon>
        <taxon>Pseudomonadota</taxon>
        <taxon>Alphaproteobacteria</taxon>
        <taxon>Hyphomicrobiales</taxon>
        <taxon>Bartonellaceae</taxon>
        <taxon>Bartonella</taxon>
    </lineage>
</organism>
<reference evidence="9 10" key="1">
    <citation type="journal article" date="2013" name="PLoS Genet.">
        <title>A gene transfer agent and a dynamic repertoire of secretion systems hold the keys to the explosive radiation of the emerging pathogen Bartonella.</title>
        <authorList>
            <person name="Guy L."/>
            <person name="Nystedt B."/>
            <person name="Toft C."/>
            <person name="Zaremba-Niedzwiedzka K."/>
            <person name="Berglund E.C."/>
            <person name="Granberg F."/>
            <person name="Naslund K."/>
            <person name="Eriksson A.S."/>
            <person name="Andersson S.G."/>
        </authorList>
    </citation>
    <scope>NUCLEOTIDE SEQUENCE [LARGE SCALE GENOMIC DNA]</scope>
    <source>
        <strain evidence="9 10">Aust/NH1</strain>
    </source>
</reference>
<dbReference type="PATRIC" id="fig|1094489.3.peg.1443"/>
<keyword evidence="8" id="KW-1003">Cell membrane</keyword>
<keyword evidence="10" id="KW-1185">Reference proteome</keyword>
<keyword evidence="6 8" id="KW-0139">CF(1)</keyword>
<dbReference type="HAMAP" id="MF_01416">
    <property type="entry name" value="ATP_synth_delta_bact"/>
    <property type="match status" value="1"/>
</dbReference>
<dbReference type="OrthoDB" id="9796185at2"/>
<dbReference type="NCBIfam" id="TIGR01145">
    <property type="entry name" value="ATP_synt_delta"/>
    <property type="match status" value="1"/>
</dbReference>
<dbReference type="Proteomes" id="UP000011729">
    <property type="component" value="Chromosome"/>
</dbReference>
<dbReference type="GO" id="GO:0005886">
    <property type="term" value="C:plasma membrane"/>
    <property type="evidence" value="ECO:0007669"/>
    <property type="project" value="UniProtKB-SubCell"/>
</dbReference>
<dbReference type="PRINTS" id="PR00125">
    <property type="entry name" value="ATPASEDELTA"/>
</dbReference>
<evidence type="ECO:0000256" key="4">
    <source>
        <dbReference type="ARBA" id="ARBA00023065"/>
    </source>
</evidence>
<comment type="function">
    <text evidence="8">This protein is part of the stalk that links CF(0) to CF(1). It either transmits conformational changes from CF(0) to CF(1) or is implicated in proton conduction.</text>
</comment>
<evidence type="ECO:0000313" key="9">
    <source>
        <dbReference type="EMBL" id="AGF75046.1"/>
    </source>
</evidence>
<dbReference type="Gene3D" id="1.10.520.20">
    <property type="entry name" value="N-terminal domain of the delta subunit of the F1F0-ATP synthase"/>
    <property type="match status" value="1"/>
</dbReference>
<evidence type="ECO:0000256" key="6">
    <source>
        <dbReference type="ARBA" id="ARBA00023196"/>
    </source>
</evidence>
<dbReference type="STRING" id="1094489.BAnh1_11790"/>
<evidence type="ECO:0000256" key="1">
    <source>
        <dbReference type="ARBA" id="ARBA00004370"/>
    </source>
</evidence>
<dbReference type="InterPro" id="IPR000711">
    <property type="entry name" value="ATPase_OSCP/dsu"/>
</dbReference>
<evidence type="ECO:0000256" key="3">
    <source>
        <dbReference type="ARBA" id="ARBA00022781"/>
    </source>
</evidence>
<dbReference type="HOGENOM" id="CLU_085114_0_1_5"/>
<dbReference type="Pfam" id="PF00213">
    <property type="entry name" value="OSCP"/>
    <property type="match status" value="1"/>
</dbReference>
<keyword evidence="2 8" id="KW-0813">Transport</keyword>
<gene>
    <name evidence="8 9" type="primary">atpH</name>
    <name evidence="9" type="ordered locus">BAnh1_11790</name>
</gene>
<protein>
    <recommendedName>
        <fullName evidence="8">ATP synthase subunit delta</fullName>
    </recommendedName>
    <alternativeName>
        <fullName evidence="8">ATP synthase F(1) sector subunit delta</fullName>
    </alternativeName>
    <alternativeName>
        <fullName evidence="8">F-type ATPase subunit delta</fullName>
        <shortName evidence="8">F-ATPase subunit delta</shortName>
    </alternativeName>
</protein>
<dbReference type="KEGG" id="baus:BAnh1_11790"/>